<evidence type="ECO:0000313" key="5">
    <source>
        <dbReference type="Proteomes" id="UP000198724"/>
    </source>
</evidence>
<dbReference type="Pfam" id="PF17293">
    <property type="entry name" value="Arm-DNA-bind_5"/>
    <property type="match status" value="1"/>
</dbReference>
<name>A0A1I2RKA4_9BACT</name>
<organism evidence="4 5">
    <name type="scientific">Pontibacter chinhatensis</name>
    <dbReference type="NCBI Taxonomy" id="1436961"/>
    <lineage>
        <taxon>Bacteria</taxon>
        <taxon>Pseudomonadati</taxon>
        <taxon>Bacteroidota</taxon>
        <taxon>Cytophagia</taxon>
        <taxon>Cytophagales</taxon>
        <taxon>Hymenobacteraceae</taxon>
        <taxon>Pontibacter</taxon>
    </lineage>
</organism>
<dbReference type="InterPro" id="IPR035386">
    <property type="entry name" value="Arm-DNA-bind_5"/>
</dbReference>
<dbReference type="Proteomes" id="UP000198724">
    <property type="component" value="Unassembled WGS sequence"/>
</dbReference>
<dbReference type="OrthoDB" id="1098628at2"/>
<feature type="domain" description="Phage integrase SAM-like" evidence="2">
    <location>
        <begin position="108"/>
        <end position="196"/>
    </location>
</feature>
<protein>
    <submittedName>
        <fullName evidence="4">Phage integrase SAM-like domain-containing protein</fullName>
    </submittedName>
</protein>
<dbReference type="Gene3D" id="1.10.150.130">
    <property type="match status" value="1"/>
</dbReference>
<evidence type="ECO:0000256" key="1">
    <source>
        <dbReference type="ARBA" id="ARBA00023125"/>
    </source>
</evidence>
<dbReference type="EMBL" id="FOOT01000002">
    <property type="protein sequence ID" value="SFG40998.1"/>
    <property type="molecule type" value="Genomic_DNA"/>
</dbReference>
<accession>A0A1I2RKA4</accession>
<dbReference type="InterPro" id="IPR025269">
    <property type="entry name" value="SAM-like_dom"/>
</dbReference>
<keyword evidence="1" id="KW-0238">DNA-binding</keyword>
<sequence length="215" mass="24556">MSINFSLLFYLKKPKNHQIGPVPIYLRVTVAGKRAELATSRSIEPERWVSTAGRARGTRAAAKSLNAYLDHLQAKVYEAHRQLVEAGIPLTAEAIKNKFLGKVEKGRTLVEVFSEHNRKVAALVGDGFAPGTLERYATSLRHTQEFMKWRYGVEDMEVRDVDHAFVTDFEFYLRSVRKCSNNTAVKYIKNLGKVIRLRRIKLGNYTLIFEYSAYV</sequence>
<dbReference type="InterPro" id="IPR010998">
    <property type="entry name" value="Integrase_recombinase_N"/>
</dbReference>
<dbReference type="RefSeq" id="WP_092099886.1">
    <property type="nucleotide sequence ID" value="NZ_FOOT01000002.1"/>
</dbReference>
<evidence type="ECO:0000313" key="4">
    <source>
        <dbReference type="EMBL" id="SFG40998.1"/>
    </source>
</evidence>
<proteinExistence type="predicted"/>
<reference evidence="5" key="1">
    <citation type="submission" date="2016-10" db="EMBL/GenBank/DDBJ databases">
        <authorList>
            <person name="Varghese N."/>
            <person name="Submissions S."/>
        </authorList>
    </citation>
    <scope>NUCLEOTIDE SEQUENCE [LARGE SCALE GENOMIC DNA]</scope>
    <source>
        <strain evidence="5">LP51</strain>
    </source>
</reference>
<feature type="domain" description="Arm DNA-binding" evidence="3">
    <location>
        <begin position="9"/>
        <end position="96"/>
    </location>
</feature>
<dbReference type="STRING" id="1436961.SAMN05421739_102426"/>
<keyword evidence="5" id="KW-1185">Reference proteome</keyword>
<dbReference type="AlphaFoldDB" id="A0A1I2RKA4"/>
<gene>
    <name evidence="4" type="ORF">SAMN05421739_102426</name>
</gene>
<evidence type="ECO:0000259" key="2">
    <source>
        <dbReference type="Pfam" id="PF13102"/>
    </source>
</evidence>
<dbReference type="Pfam" id="PF13102">
    <property type="entry name" value="Phage_int_SAM_5"/>
    <property type="match status" value="1"/>
</dbReference>
<evidence type="ECO:0000259" key="3">
    <source>
        <dbReference type="Pfam" id="PF17293"/>
    </source>
</evidence>
<dbReference type="GO" id="GO:0003677">
    <property type="term" value="F:DNA binding"/>
    <property type="evidence" value="ECO:0007669"/>
    <property type="project" value="UniProtKB-KW"/>
</dbReference>